<evidence type="ECO:0000259" key="6">
    <source>
        <dbReference type="Pfam" id="PF02826"/>
    </source>
</evidence>
<dbReference type="STRING" id="1423796.FC24_GL001591"/>
<evidence type="ECO:0000259" key="5">
    <source>
        <dbReference type="Pfam" id="PF00389"/>
    </source>
</evidence>
<comment type="similarity">
    <text evidence="1 4">Belongs to the D-isomer specific 2-hydroxyacid dehydrogenase family.</text>
</comment>
<name>A0A0R2D9L7_9LACO</name>
<dbReference type="PATRIC" id="fig|1423796.3.peg.1619"/>
<feature type="domain" description="D-isomer specific 2-hydroxyacid dehydrogenase catalytic" evidence="5">
    <location>
        <begin position="34"/>
        <end position="303"/>
    </location>
</feature>
<dbReference type="EMBL" id="AYYI01000042">
    <property type="protein sequence ID" value="KRM97334.1"/>
    <property type="molecule type" value="Genomic_DNA"/>
</dbReference>
<keyword evidence="8" id="KW-1185">Reference proteome</keyword>
<dbReference type="PANTHER" id="PTHR43333:SF1">
    <property type="entry name" value="D-ISOMER SPECIFIC 2-HYDROXYACID DEHYDROGENASE NAD-BINDING DOMAIN-CONTAINING PROTEIN"/>
    <property type="match status" value="1"/>
</dbReference>
<keyword evidence="2 4" id="KW-0560">Oxidoreductase</keyword>
<keyword evidence="3" id="KW-0520">NAD</keyword>
<evidence type="ECO:0000256" key="2">
    <source>
        <dbReference type="ARBA" id="ARBA00023002"/>
    </source>
</evidence>
<proteinExistence type="inferred from homology"/>
<comment type="caution">
    <text evidence="7">The sequence shown here is derived from an EMBL/GenBank/DDBJ whole genome shotgun (WGS) entry which is preliminary data.</text>
</comment>
<dbReference type="SUPFAM" id="SSF51735">
    <property type="entry name" value="NAD(P)-binding Rossmann-fold domains"/>
    <property type="match status" value="1"/>
</dbReference>
<dbReference type="SUPFAM" id="SSF52283">
    <property type="entry name" value="Formate/glycerate dehydrogenase catalytic domain-like"/>
    <property type="match status" value="1"/>
</dbReference>
<evidence type="ECO:0000313" key="7">
    <source>
        <dbReference type="EMBL" id="KRM97334.1"/>
    </source>
</evidence>
<protein>
    <submittedName>
        <fullName evidence="7">Phosphoglycerate dehydrogenase</fullName>
    </submittedName>
</protein>
<dbReference type="RefSeq" id="WP_057874141.1">
    <property type="nucleotide sequence ID" value="NZ_AYYI01000042.1"/>
</dbReference>
<evidence type="ECO:0000256" key="4">
    <source>
        <dbReference type="RuleBase" id="RU003719"/>
    </source>
</evidence>
<evidence type="ECO:0000256" key="1">
    <source>
        <dbReference type="ARBA" id="ARBA00005854"/>
    </source>
</evidence>
<gene>
    <name evidence="7" type="ORF">FC24_GL001591</name>
</gene>
<sequence length="317" mass="34168">MTTILALVKSSKALAKLQKQLPAGIKLITAAEASAADLAQVTILLGWGPLGKEILELPESQLQWIQVISAGVDALPLTELKKREILLSNTSGIHAQAIAESVLGMLLAHVRGLQTAISQQAQAHWQTLPHKQLTTLTGKKMLIYGTGHIGQRIAALAQALGMETAGVNRSGHAAAHFTATYSMATAQAAVQQADVIVNVMPLTTTTNQFFNADFFAQLQTQPIFINVGRGASVDTTALLRALQSGQISYAALDVVDPEPLPPTHPLWQQENLLLTPHISGIFDGYMQQVNQIFLPNLHQFLENGKLVQNQVDLTRGY</sequence>
<dbReference type="OrthoDB" id="9805416at2"/>
<dbReference type="InterPro" id="IPR006140">
    <property type="entry name" value="D-isomer_DH_NAD-bd"/>
</dbReference>
<evidence type="ECO:0000256" key="3">
    <source>
        <dbReference type="ARBA" id="ARBA00023027"/>
    </source>
</evidence>
<reference evidence="7 8" key="1">
    <citation type="journal article" date="2015" name="Genome Announc.">
        <title>Expanding the biotechnology potential of lactobacilli through comparative genomics of 213 strains and associated genera.</title>
        <authorList>
            <person name="Sun Z."/>
            <person name="Harris H.M."/>
            <person name="McCann A."/>
            <person name="Guo C."/>
            <person name="Argimon S."/>
            <person name="Zhang W."/>
            <person name="Yang X."/>
            <person name="Jeffery I.B."/>
            <person name="Cooney J.C."/>
            <person name="Kagawa T.F."/>
            <person name="Liu W."/>
            <person name="Song Y."/>
            <person name="Salvetti E."/>
            <person name="Wrobel A."/>
            <person name="Rasinkangas P."/>
            <person name="Parkhill J."/>
            <person name="Rea M.C."/>
            <person name="O'Sullivan O."/>
            <person name="Ritari J."/>
            <person name="Douillard F.P."/>
            <person name="Paul Ross R."/>
            <person name="Yang R."/>
            <person name="Briner A.E."/>
            <person name="Felis G.E."/>
            <person name="de Vos W.M."/>
            <person name="Barrangou R."/>
            <person name="Klaenhammer T.R."/>
            <person name="Caufield P.W."/>
            <person name="Cui Y."/>
            <person name="Zhang H."/>
            <person name="O'Toole P.W."/>
        </authorList>
    </citation>
    <scope>NUCLEOTIDE SEQUENCE [LARGE SCALE GENOMIC DNA]</scope>
    <source>
        <strain evidence="7 8">DSM 20253</strain>
    </source>
</reference>
<feature type="domain" description="D-isomer specific 2-hydroxyacid dehydrogenase NAD-binding" evidence="6">
    <location>
        <begin position="103"/>
        <end position="279"/>
    </location>
</feature>
<dbReference type="PANTHER" id="PTHR43333">
    <property type="entry name" value="2-HACID_DH_C DOMAIN-CONTAINING PROTEIN"/>
    <property type="match status" value="1"/>
</dbReference>
<dbReference type="Gene3D" id="3.40.50.720">
    <property type="entry name" value="NAD(P)-binding Rossmann-like Domain"/>
    <property type="match status" value="2"/>
</dbReference>
<dbReference type="Pfam" id="PF00389">
    <property type="entry name" value="2-Hacid_dh"/>
    <property type="match status" value="1"/>
</dbReference>
<dbReference type="AlphaFoldDB" id="A0A0R2D9L7"/>
<dbReference type="Proteomes" id="UP000051638">
    <property type="component" value="Unassembled WGS sequence"/>
</dbReference>
<accession>A0A0R2D9L7</accession>
<dbReference type="InterPro" id="IPR036291">
    <property type="entry name" value="NAD(P)-bd_dom_sf"/>
</dbReference>
<dbReference type="GO" id="GO:0016616">
    <property type="term" value="F:oxidoreductase activity, acting on the CH-OH group of donors, NAD or NADP as acceptor"/>
    <property type="evidence" value="ECO:0007669"/>
    <property type="project" value="InterPro"/>
</dbReference>
<organism evidence="7 8">
    <name type="scientific">Loigolactobacillus rennini DSM 20253</name>
    <dbReference type="NCBI Taxonomy" id="1423796"/>
    <lineage>
        <taxon>Bacteria</taxon>
        <taxon>Bacillati</taxon>
        <taxon>Bacillota</taxon>
        <taxon>Bacilli</taxon>
        <taxon>Lactobacillales</taxon>
        <taxon>Lactobacillaceae</taxon>
        <taxon>Loigolactobacillus</taxon>
    </lineage>
</organism>
<dbReference type="InterPro" id="IPR006139">
    <property type="entry name" value="D-isomer_2_OHA_DH_cat_dom"/>
</dbReference>
<dbReference type="Pfam" id="PF02826">
    <property type="entry name" value="2-Hacid_dh_C"/>
    <property type="match status" value="1"/>
</dbReference>
<evidence type="ECO:0000313" key="8">
    <source>
        <dbReference type="Proteomes" id="UP000051638"/>
    </source>
</evidence>
<dbReference type="GO" id="GO:0051287">
    <property type="term" value="F:NAD binding"/>
    <property type="evidence" value="ECO:0007669"/>
    <property type="project" value="InterPro"/>
</dbReference>